<keyword evidence="4" id="KW-1185">Reference proteome</keyword>
<sequence>MFYKPAAILAIAALASVGTASAAPQDLNDILAQASGLLTGDLNDILAQASDLVGTQLDDVTSLLNDPAFISSAEAAMSSLGGFLSDNPDILSSLADGLSLPTISAPSVGDDNSEEATDDSGDSESDDGSSVSGKSSDAQSSSSKNTSKGSIDTRSANDDTGPTEDDESSSSGAAGLKPVAGVIAAAGLAVYAALF</sequence>
<feature type="chain" id="PRO_5040792690" evidence="2">
    <location>
        <begin position="23"/>
        <end position="195"/>
    </location>
</feature>
<evidence type="ECO:0000313" key="3">
    <source>
        <dbReference type="EMBL" id="KAJ1721025.1"/>
    </source>
</evidence>
<dbReference type="EMBL" id="JANBOJ010000205">
    <property type="protein sequence ID" value="KAJ1721025.1"/>
    <property type="molecule type" value="Genomic_DNA"/>
</dbReference>
<evidence type="ECO:0000313" key="4">
    <source>
        <dbReference type="Proteomes" id="UP001149813"/>
    </source>
</evidence>
<name>A0A9W7XXU7_9FUNG</name>
<proteinExistence type="predicted"/>
<dbReference type="OrthoDB" id="5721736at2759"/>
<protein>
    <submittedName>
        <fullName evidence="3">Uncharacterized protein</fullName>
    </submittedName>
</protein>
<feature type="signal peptide" evidence="2">
    <location>
        <begin position="1"/>
        <end position="22"/>
    </location>
</feature>
<organism evidence="3 4">
    <name type="scientific">Coemansia erecta</name>
    <dbReference type="NCBI Taxonomy" id="147472"/>
    <lineage>
        <taxon>Eukaryota</taxon>
        <taxon>Fungi</taxon>
        <taxon>Fungi incertae sedis</taxon>
        <taxon>Zoopagomycota</taxon>
        <taxon>Kickxellomycotina</taxon>
        <taxon>Kickxellomycetes</taxon>
        <taxon>Kickxellales</taxon>
        <taxon>Kickxellaceae</taxon>
        <taxon>Coemansia</taxon>
    </lineage>
</organism>
<feature type="region of interest" description="Disordered" evidence="1">
    <location>
        <begin position="102"/>
        <end position="175"/>
    </location>
</feature>
<accession>A0A9W7XXU7</accession>
<evidence type="ECO:0000256" key="1">
    <source>
        <dbReference type="SAM" id="MobiDB-lite"/>
    </source>
</evidence>
<keyword evidence="2" id="KW-0732">Signal</keyword>
<feature type="compositionally biased region" description="Low complexity" evidence="1">
    <location>
        <begin position="128"/>
        <end position="152"/>
    </location>
</feature>
<gene>
    <name evidence="3" type="ORF">LPJ53_004416</name>
</gene>
<reference evidence="3" key="1">
    <citation type="submission" date="2022-07" db="EMBL/GenBank/DDBJ databases">
        <title>Phylogenomic reconstructions and comparative analyses of Kickxellomycotina fungi.</title>
        <authorList>
            <person name="Reynolds N.K."/>
            <person name="Stajich J.E."/>
            <person name="Barry K."/>
            <person name="Grigoriev I.V."/>
            <person name="Crous P."/>
            <person name="Smith M.E."/>
        </authorList>
    </citation>
    <scope>NUCLEOTIDE SEQUENCE</scope>
    <source>
        <strain evidence="3">NBRC 32514</strain>
    </source>
</reference>
<feature type="compositionally biased region" description="Acidic residues" evidence="1">
    <location>
        <begin position="111"/>
        <end position="127"/>
    </location>
</feature>
<evidence type="ECO:0000256" key="2">
    <source>
        <dbReference type="SAM" id="SignalP"/>
    </source>
</evidence>
<dbReference type="AlphaFoldDB" id="A0A9W7XXU7"/>
<dbReference type="Proteomes" id="UP001149813">
    <property type="component" value="Unassembled WGS sequence"/>
</dbReference>
<comment type="caution">
    <text evidence="3">The sequence shown here is derived from an EMBL/GenBank/DDBJ whole genome shotgun (WGS) entry which is preliminary data.</text>
</comment>